<dbReference type="PANTHER" id="PTHR48100">
    <property type="entry name" value="BROAD-SPECIFICITY PHOSPHATASE YOR283W-RELATED"/>
    <property type="match status" value="1"/>
</dbReference>
<dbReference type="InterPro" id="IPR013078">
    <property type="entry name" value="His_Pase_superF_clade-1"/>
</dbReference>
<dbReference type="CDD" id="cd07067">
    <property type="entry name" value="HP_PGM_like"/>
    <property type="match status" value="1"/>
</dbReference>
<dbReference type="SMART" id="SM00855">
    <property type="entry name" value="PGAM"/>
    <property type="match status" value="1"/>
</dbReference>
<organism evidence="1 2">
    <name type="scientific">Kineococcus gynurae</name>
    <dbReference type="NCBI Taxonomy" id="452979"/>
    <lineage>
        <taxon>Bacteria</taxon>
        <taxon>Bacillati</taxon>
        <taxon>Actinomycetota</taxon>
        <taxon>Actinomycetes</taxon>
        <taxon>Kineosporiales</taxon>
        <taxon>Kineosporiaceae</taxon>
        <taxon>Kineococcus</taxon>
    </lineage>
</organism>
<dbReference type="InterPro" id="IPR050275">
    <property type="entry name" value="PGM_Phosphatase"/>
</dbReference>
<dbReference type="NCBIfam" id="TIGR03848">
    <property type="entry name" value="MSMEG_4193"/>
    <property type="match status" value="1"/>
</dbReference>
<evidence type="ECO:0000313" key="1">
    <source>
        <dbReference type="EMBL" id="MFB9376442.1"/>
    </source>
</evidence>
<sequence length="247" mass="25738">MPTLLLVRHGRSTANTSGVLAGWTPGVALDDTGRAQADALGARLAALPLVTAVVSPLQRCRETADRLLASGEHRPVPVVDDRLGEAHYGSWTGAQISKLTKEPLWRTVQAHPSAAIFPGADPEGRPGEGLAAMQARSVAAVREHDARVAAEHGPDALWLAVSHGDVIKGILADALGLHLDQFQRITADPCSVSVVRYAPLRPFVLRMNDCGGDLGGLVPPKKRRRRAPGAAAVPAVDASDAVVGGGA</sequence>
<name>A0ABV5LQR7_9ACTN</name>
<proteinExistence type="predicted"/>
<accession>A0ABV5LQR7</accession>
<dbReference type="RefSeq" id="WP_380138335.1">
    <property type="nucleotide sequence ID" value="NZ_JBHLUI010000009.1"/>
</dbReference>
<reference evidence="1 2" key="1">
    <citation type="submission" date="2024-09" db="EMBL/GenBank/DDBJ databases">
        <authorList>
            <person name="Sun Q."/>
            <person name="Mori K."/>
        </authorList>
    </citation>
    <scope>NUCLEOTIDE SEQUENCE [LARGE SCALE GENOMIC DNA]</scope>
    <source>
        <strain evidence="1 2">TISTR 1856</strain>
    </source>
</reference>
<dbReference type="SUPFAM" id="SSF53254">
    <property type="entry name" value="Phosphoglycerate mutase-like"/>
    <property type="match status" value="1"/>
</dbReference>
<dbReference type="Pfam" id="PF00300">
    <property type="entry name" value="His_Phos_1"/>
    <property type="match status" value="1"/>
</dbReference>
<dbReference type="PANTHER" id="PTHR48100:SF2">
    <property type="entry name" value="CONSERVED PROTEIN"/>
    <property type="match status" value="1"/>
</dbReference>
<comment type="caution">
    <text evidence="1">The sequence shown here is derived from an EMBL/GenBank/DDBJ whole genome shotgun (WGS) entry which is preliminary data.</text>
</comment>
<keyword evidence="2" id="KW-1185">Reference proteome</keyword>
<gene>
    <name evidence="1" type="ORF">ACFFVI_05630</name>
</gene>
<dbReference type="EMBL" id="JBHMDM010000003">
    <property type="protein sequence ID" value="MFB9376442.1"/>
    <property type="molecule type" value="Genomic_DNA"/>
</dbReference>
<evidence type="ECO:0000313" key="2">
    <source>
        <dbReference type="Proteomes" id="UP001589748"/>
    </source>
</evidence>
<dbReference type="Gene3D" id="3.40.50.1240">
    <property type="entry name" value="Phosphoglycerate mutase-like"/>
    <property type="match status" value="1"/>
</dbReference>
<dbReference type="InterPro" id="IPR022492">
    <property type="entry name" value="Phosphomutase_MSMEG4193_put"/>
</dbReference>
<dbReference type="InterPro" id="IPR029033">
    <property type="entry name" value="His_PPase_superfam"/>
</dbReference>
<protein>
    <submittedName>
        <fullName evidence="1">Histidine phosphatase family protein</fullName>
    </submittedName>
</protein>
<dbReference type="Proteomes" id="UP001589748">
    <property type="component" value="Unassembled WGS sequence"/>
</dbReference>